<sequence>MWLSSGENNEDLVNKLENYGVVTSQTVISALRRVDRGLFVLPSQLPSAYRDEPIRGSLPTSGIIHLSAPHMYGACLDALELRKDSEQTFLNVGSGSNYLSAVVGCILGERGVIHNVELEEDVMRFGKEKFQQFRDQDSTHPNHSNFPQIYSTFHGNGLHLQTSQTYSRIYIGSAIPSSSLPPLLSLLSPSGILVAPVSSSLLKITRKNSKTYETITLSSVIFASLRPSPPLKCVIPQPKWECTNHRYQTKSFREGVDAVLMCSVRPEHFKVKNLSCRLPGEVWREVFSFCGRDWFETQKVEEVEVHRRKEVEEIARKLKSHLFKILEEGGRENLEILGEEALNEVWELGNLVEGLNEEIGTEITVRQVDEFEEEEEEEEDNDEEELQEASSDSEEDVLEDASEDASEDEDWYEAVEMTEDDLHSLSDNLPPPPVPPPDTVTPVESDSPQQPAQKKARTRSRAVTFDDLDDNDKL</sequence>
<dbReference type="SUPFAM" id="SSF53335">
    <property type="entry name" value="S-adenosyl-L-methionine-dependent methyltransferases"/>
    <property type="match status" value="1"/>
</dbReference>
<dbReference type="AlphaFoldDB" id="A0A9W7CBW2"/>
<dbReference type="InterPro" id="IPR000682">
    <property type="entry name" value="PCMT"/>
</dbReference>
<comment type="caution">
    <text evidence="3">The sequence shown here is derived from an EMBL/GenBank/DDBJ whole genome shotgun (WGS) entry which is preliminary data.</text>
</comment>
<evidence type="ECO:0000256" key="1">
    <source>
        <dbReference type="ARBA" id="ARBA00005369"/>
    </source>
</evidence>
<dbReference type="GO" id="GO:0005737">
    <property type="term" value="C:cytoplasm"/>
    <property type="evidence" value="ECO:0007669"/>
    <property type="project" value="TreeGrafter"/>
</dbReference>
<organism evidence="3 4">
    <name type="scientific">Triparma verrucosa</name>
    <dbReference type="NCBI Taxonomy" id="1606542"/>
    <lineage>
        <taxon>Eukaryota</taxon>
        <taxon>Sar</taxon>
        <taxon>Stramenopiles</taxon>
        <taxon>Ochrophyta</taxon>
        <taxon>Bolidophyceae</taxon>
        <taxon>Parmales</taxon>
        <taxon>Triparmaceae</taxon>
        <taxon>Triparma</taxon>
    </lineage>
</organism>
<proteinExistence type="inferred from homology"/>
<evidence type="ECO:0008006" key="5">
    <source>
        <dbReference type="Google" id="ProtNLM"/>
    </source>
</evidence>
<reference evidence="4" key="1">
    <citation type="journal article" date="2023" name="Commun. Biol.">
        <title>Genome analysis of Parmales, the sister group of diatoms, reveals the evolutionary specialization of diatoms from phago-mixotrophs to photoautotrophs.</title>
        <authorList>
            <person name="Ban H."/>
            <person name="Sato S."/>
            <person name="Yoshikawa S."/>
            <person name="Yamada K."/>
            <person name="Nakamura Y."/>
            <person name="Ichinomiya M."/>
            <person name="Sato N."/>
            <person name="Blanc-Mathieu R."/>
            <person name="Endo H."/>
            <person name="Kuwata A."/>
            <person name="Ogata H."/>
        </authorList>
    </citation>
    <scope>NUCLEOTIDE SEQUENCE [LARGE SCALE GENOMIC DNA]</scope>
    <source>
        <strain evidence="4">NIES 3699</strain>
    </source>
</reference>
<dbReference type="Pfam" id="PF01135">
    <property type="entry name" value="PCMT"/>
    <property type="match status" value="1"/>
</dbReference>
<dbReference type="GO" id="GO:0004719">
    <property type="term" value="F:protein-L-isoaspartate (D-aspartate) O-methyltransferase activity"/>
    <property type="evidence" value="ECO:0007669"/>
    <property type="project" value="InterPro"/>
</dbReference>
<dbReference type="Gene3D" id="3.40.50.150">
    <property type="entry name" value="Vaccinia Virus protein VP39"/>
    <property type="match status" value="1"/>
</dbReference>
<feature type="compositionally biased region" description="Acidic residues" evidence="2">
    <location>
        <begin position="370"/>
        <end position="419"/>
    </location>
</feature>
<protein>
    <recommendedName>
        <fullName evidence="5">Protein-L-isoaspartate O-methyltransferase</fullName>
    </recommendedName>
</protein>
<gene>
    <name evidence="3" type="ORF">TrVE_jg3608</name>
</gene>
<comment type="similarity">
    <text evidence="1">Belongs to the methyltransferase superfamily. L-isoaspartyl/D-aspartyl protein methyltransferase family.</text>
</comment>
<name>A0A9W7CBW2_9STRA</name>
<dbReference type="PANTHER" id="PTHR11579:SF9">
    <property type="entry name" value="PROTEIN-L-ISOASPARTATE O-METHYLTRANSFERASE"/>
    <property type="match status" value="1"/>
</dbReference>
<dbReference type="PANTHER" id="PTHR11579">
    <property type="entry name" value="PROTEIN-L-ISOASPARTATE O-METHYLTRANSFERASE"/>
    <property type="match status" value="1"/>
</dbReference>
<dbReference type="InterPro" id="IPR029063">
    <property type="entry name" value="SAM-dependent_MTases_sf"/>
</dbReference>
<evidence type="ECO:0000313" key="3">
    <source>
        <dbReference type="EMBL" id="GMI01829.1"/>
    </source>
</evidence>
<dbReference type="Proteomes" id="UP001165160">
    <property type="component" value="Unassembled WGS sequence"/>
</dbReference>
<evidence type="ECO:0000256" key="2">
    <source>
        <dbReference type="SAM" id="MobiDB-lite"/>
    </source>
</evidence>
<evidence type="ECO:0000313" key="4">
    <source>
        <dbReference type="Proteomes" id="UP001165160"/>
    </source>
</evidence>
<feature type="compositionally biased region" description="Pro residues" evidence="2">
    <location>
        <begin position="429"/>
        <end position="439"/>
    </location>
</feature>
<feature type="region of interest" description="Disordered" evidence="2">
    <location>
        <begin position="369"/>
        <end position="474"/>
    </location>
</feature>
<accession>A0A9W7CBW2</accession>
<dbReference type="EMBL" id="BRXX01000271">
    <property type="protein sequence ID" value="GMI01829.1"/>
    <property type="molecule type" value="Genomic_DNA"/>
</dbReference>
<keyword evidence="4" id="KW-1185">Reference proteome</keyword>